<evidence type="ECO:0000256" key="1">
    <source>
        <dbReference type="SAM" id="MobiDB-lite"/>
    </source>
</evidence>
<keyword evidence="3" id="KW-1185">Reference proteome</keyword>
<feature type="compositionally biased region" description="Polar residues" evidence="1">
    <location>
        <begin position="202"/>
        <end position="227"/>
    </location>
</feature>
<name>A0ABQ8FAJ0_9FUNG</name>
<comment type="caution">
    <text evidence="2">The sequence shown here is derived from an EMBL/GenBank/DDBJ whole genome shotgun (WGS) entry which is preliminary data.</text>
</comment>
<evidence type="ECO:0000313" key="3">
    <source>
        <dbReference type="Proteomes" id="UP001648503"/>
    </source>
</evidence>
<organism evidence="2 3">
    <name type="scientific">Batrachochytrium salamandrivorans</name>
    <dbReference type="NCBI Taxonomy" id="1357716"/>
    <lineage>
        <taxon>Eukaryota</taxon>
        <taxon>Fungi</taxon>
        <taxon>Fungi incertae sedis</taxon>
        <taxon>Chytridiomycota</taxon>
        <taxon>Chytridiomycota incertae sedis</taxon>
        <taxon>Chytridiomycetes</taxon>
        <taxon>Rhizophydiales</taxon>
        <taxon>Rhizophydiales incertae sedis</taxon>
        <taxon>Batrachochytrium</taxon>
    </lineage>
</organism>
<accession>A0ABQ8FAJ0</accession>
<gene>
    <name evidence="2" type="ORF">BASA50_006245</name>
</gene>
<feature type="region of interest" description="Disordered" evidence="1">
    <location>
        <begin position="201"/>
        <end position="239"/>
    </location>
</feature>
<dbReference type="EMBL" id="JAFCIX010000326">
    <property type="protein sequence ID" value="KAH6594893.1"/>
    <property type="molecule type" value="Genomic_DNA"/>
</dbReference>
<sequence length="287" mass="32433">MEQPIALATERTRAVTTHQRQRKKDDEGCRGLQHHRLSIRDFTDSTTLSSRNTGVVEIMILHVCDKCIYSKTKWLLAMEIGRNTLQHLHPGMDFQSTRGNVQIILETSTGEDRTIVQDCSHIDPTLSDMELTLNHQTAVFSRLLLRYGLWDILSQQKQLEFLKQDSNGIDWRQCSFTMLRGRLTDHFATRTKPLPLMDINKSEISTPRDSNQGSPTTTGVTSYNQLGRSRKPNLTRSQSSIPRVTQSLLHFNSPSALSSPFTPLTHDMLLAALEIYPSSSSTLPPTS</sequence>
<proteinExistence type="predicted"/>
<protein>
    <submittedName>
        <fullName evidence="2">Uncharacterized protein</fullName>
    </submittedName>
</protein>
<reference evidence="2 3" key="1">
    <citation type="submission" date="2021-02" db="EMBL/GenBank/DDBJ databases">
        <title>Variation within the Batrachochytrium salamandrivorans European outbreak.</title>
        <authorList>
            <person name="Kelly M."/>
            <person name="Pasmans F."/>
            <person name="Shea T.P."/>
            <person name="Munoz J.F."/>
            <person name="Carranza S."/>
            <person name="Cuomo C.A."/>
            <person name="Martel A."/>
        </authorList>
    </citation>
    <scope>NUCLEOTIDE SEQUENCE [LARGE SCALE GENOMIC DNA]</scope>
    <source>
        <strain evidence="2 3">AMFP18/2</strain>
    </source>
</reference>
<dbReference type="Proteomes" id="UP001648503">
    <property type="component" value="Unassembled WGS sequence"/>
</dbReference>
<evidence type="ECO:0000313" key="2">
    <source>
        <dbReference type="EMBL" id="KAH6594893.1"/>
    </source>
</evidence>